<dbReference type="AlphaFoldDB" id="A0A9X2CFG7"/>
<dbReference type="GO" id="GO:0008168">
    <property type="term" value="F:methyltransferase activity"/>
    <property type="evidence" value="ECO:0007669"/>
    <property type="project" value="UniProtKB-KW"/>
</dbReference>
<comment type="caution">
    <text evidence="2">The sequence shown here is derived from an EMBL/GenBank/DDBJ whole genome shotgun (WGS) entry which is preliminary data.</text>
</comment>
<dbReference type="InterPro" id="IPR058240">
    <property type="entry name" value="rSAM_sf"/>
</dbReference>
<dbReference type="NCBIfam" id="TIGR04107">
    <property type="entry name" value="rSAM_HutW"/>
    <property type="match status" value="1"/>
</dbReference>
<dbReference type="PANTHER" id="PTHR13932">
    <property type="entry name" value="COPROPORPHYRINIGEN III OXIDASE"/>
    <property type="match status" value="1"/>
</dbReference>
<evidence type="ECO:0000313" key="2">
    <source>
        <dbReference type="EMBL" id="MCL1137791.1"/>
    </source>
</evidence>
<dbReference type="InterPro" id="IPR007197">
    <property type="entry name" value="rSAM"/>
</dbReference>
<dbReference type="GO" id="GO:0051539">
    <property type="term" value="F:4 iron, 4 sulfur cluster binding"/>
    <property type="evidence" value="ECO:0007669"/>
    <property type="project" value="TreeGrafter"/>
</dbReference>
<dbReference type="GO" id="GO:0032259">
    <property type="term" value="P:methylation"/>
    <property type="evidence" value="ECO:0007669"/>
    <property type="project" value="UniProtKB-KW"/>
</dbReference>
<dbReference type="GO" id="GO:0006779">
    <property type="term" value="P:porphyrin-containing compound biosynthetic process"/>
    <property type="evidence" value="ECO:0007669"/>
    <property type="project" value="TreeGrafter"/>
</dbReference>
<dbReference type="EMBL" id="JAKILB010000002">
    <property type="protein sequence ID" value="MCL1137791.1"/>
    <property type="molecule type" value="Genomic_DNA"/>
</dbReference>
<reference evidence="2" key="1">
    <citation type="submission" date="2022-01" db="EMBL/GenBank/DDBJ databases">
        <title>Whole genome-based taxonomy of the Shewanellaceae.</title>
        <authorList>
            <person name="Martin-Rodriguez A.J."/>
        </authorList>
    </citation>
    <scope>NUCLEOTIDE SEQUENCE</scope>
    <source>
        <strain evidence="2">KCTC 23973</strain>
    </source>
</reference>
<accession>A0A9X2CFG7</accession>
<dbReference type="SFLD" id="SFLDF00311">
    <property type="entry name" value="heme_degradation_proteins_(Hut"/>
    <property type="match status" value="1"/>
</dbReference>
<dbReference type="InterPro" id="IPR026332">
    <property type="entry name" value="HutW"/>
</dbReference>
<dbReference type="SUPFAM" id="SSF102114">
    <property type="entry name" value="Radical SAM enzymes"/>
    <property type="match status" value="1"/>
</dbReference>
<keyword evidence="3" id="KW-1185">Reference proteome</keyword>
<keyword evidence="2" id="KW-0808">Transferase</keyword>
<dbReference type="GO" id="GO:0005737">
    <property type="term" value="C:cytoplasm"/>
    <property type="evidence" value="ECO:0007669"/>
    <property type="project" value="TreeGrafter"/>
</dbReference>
<evidence type="ECO:0000259" key="1">
    <source>
        <dbReference type="PROSITE" id="PS51918"/>
    </source>
</evidence>
<dbReference type="RefSeq" id="WP_248948911.1">
    <property type="nucleotide sequence ID" value="NZ_JAKILB010000002.1"/>
</dbReference>
<dbReference type="SFLD" id="SFLDG01065">
    <property type="entry name" value="anaerobic_coproporphyrinogen-I"/>
    <property type="match status" value="1"/>
</dbReference>
<dbReference type="SFLD" id="SFLDS00029">
    <property type="entry name" value="Radical_SAM"/>
    <property type="match status" value="1"/>
</dbReference>
<dbReference type="Proteomes" id="UP001139293">
    <property type="component" value="Unassembled WGS sequence"/>
</dbReference>
<evidence type="ECO:0000313" key="3">
    <source>
        <dbReference type="Proteomes" id="UP001139293"/>
    </source>
</evidence>
<dbReference type="PROSITE" id="PS51918">
    <property type="entry name" value="RADICAL_SAM"/>
    <property type="match status" value="1"/>
</dbReference>
<dbReference type="InterPro" id="IPR006638">
    <property type="entry name" value="Elp3/MiaA/NifB-like_rSAM"/>
</dbReference>
<dbReference type="PANTHER" id="PTHR13932:SF9">
    <property type="entry name" value="COPROPORPHYRINOGEN III OXIDASE"/>
    <property type="match status" value="1"/>
</dbReference>
<sequence length="476" mass="52635">MILTPTMTGIASPDPLQHAFKVKSAPHAGRSGSRPVFLKSEQWQQWWQQPSQATERALYIHIPFCRKRCTFCNFFENGTNPQRINRYMQRLTEQLKIAADTPLVQSQPFNTVYVGGGTPTDISSDEVKLLGEAISRFPLIENAEVTLEGRLNGFDDDKWHNATANGFNRFSFGVQSFDTQVRQAAGRFDDKDFLLNRLNQLSQHPSASIVIDLIFGLPGQTLDIWQQDLQAVIDSGVHGVDLYQLIGLSGTRIDHAREKGKILGTALSEYQADSQARANMYASGANHFESQNWQRLSSCHWRRDSRERSVYNSLAKSGIEILPFGAGAGGSIHGHGCMNARDLKQWHLAHDEASTALETASVQAVQAPSFPVQVPVQVPGMLMSPNPSASLDAIFKRGLDGGRLELNLLSSDMTQHLIPLFSAWQTNGLATLHKNSLALTLAGRFWNVNMQTGLFEYLAENPIAATQETTSQSLAS</sequence>
<name>A0A9X2CFG7_9GAMM</name>
<gene>
    <name evidence="2" type="primary">hutW</name>
    <name evidence="2" type="ORF">L2740_04415</name>
</gene>
<dbReference type="InterPro" id="IPR034505">
    <property type="entry name" value="Coproporphyrinogen-III_oxidase"/>
</dbReference>
<feature type="domain" description="Radical SAM core" evidence="1">
    <location>
        <begin position="50"/>
        <end position="285"/>
    </location>
</feature>
<dbReference type="Gene3D" id="3.30.750.200">
    <property type="match status" value="1"/>
</dbReference>
<keyword evidence="2" id="KW-0489">Methyltransferase</keyword>
<organism evidence="2 3">
    <name type="scientific">Shewanella pneumatophori</name>
    <dbReference type="NCBI Taxonomy" id="314092"/>
    <lineage>
        <taxon>Bacteria</taxon>
        <taxon>Pseudomonadati</taxon>
        <taxon>Pseudomonadota</taxon>
        <taxon>Gammaproteobacteria</taxon>
        <taxon>Alteromonadales</taxon>
        <taxon>Shewanellaceae</taxon>
        <taxon>Shewanella</taxon>
    </lineage>
</organism>
<proteinExistence type="predicted"/>
<protein>
    <submittedName>
        <fullName evidence="2">Heme anaerobic degradation radical SAM methyltransferase ChuW/HutW</fullName>
    </submittedName>
</protein>
<dbReference type="Pfam" id="PF04055">
    <property type="entry name" value="Radical_SAM"/>
    <property type="match status" value="1"/>
</dbReference>
<dbReference type="SMART" id="SM00729">
    <property type="entry name" value="Elp3"/>
    <property type="match status" value="1"/>
</dbReference>